<feature type="transmembrane region" description="Helical" evidence="1">
    <location>
        <begin position="93"/>
        <end position="112"/>
    </location>
</feature>
<keyword evidence="3" id="KW-1185">Reference proteome</keyword>
<dbReference type="AlphaFoldDB" id="A0AA39FYJ5"/>
<keyword evidence="1" id="KW-0812">Transmembrane</keyword>
<dbReference type="Proteomes" id="UP001168990">
    <property type="component" value="Unassembled WGS sequence"/>
</dbReference>
<evidence type="ECO:0000256" key="1">
    <source>
        <dbReference type="SAM" id="Phobius"/>
    </source>
</evidence>
<dbReference type="EMBL" id="JAQQBS010000001">
    <property type="protein sequence ID" value="KAK0178214.1"/>
    <property type="molecule type" value="Genomic_DNA"/>
</dbReference>
<dbReference type="Gene3D" id="2.60.40.10">
    <property type="entry name" value="Immunoglobulins"/>
    <property type="match status" value="1"/>
</dbReference>
<keyword evidence="1" id="KW-1133">Transmembrane helix</keyword>
<organism evidence="2 3">
    <name type="scientific">Microctonus aethiopoides</name>
    <dbReference type="NCBI Taxonomy" id="144406"/>
    <lineage>
        <taxon>Eukaryota</taxon>
        <taxon>Metazoa</taxon>
        <taxon>Ecdysozoa</taxon>
        <taxon>Arthropoda</taxon>
        <taxon>Hexapoda</taxon>
        <taxon>Insecta</taxon>
        <taxon>Pterygota</taxon>
        <taxon>Neoptera</taxon>
        <taxon>Endopterygota</taxon>
        <taxon>Hymenoptera</taxon>
        <taxon>Apocrita</taxon>
        <taxon>Ichneumonoidea</taxon>
        <taxon>Braconidae</taxon>
        <taxon>Euphorinae</taxon>
        <taxon>Microctonus</taxon>
    </lineage>
</organism>
<evidence type="ECO:0000313" key="3">
    <source>
        <dbReference type="Proteomes" id="UP001168990"/>
    </source>
</evidence>
<sequence length="113" mass="12807">MEPFVTVRLEVCLVVKRKRIAVRNLSANNLTENSQCASKNGNGGAVVEHHPSSYWEQPFSQPYFDNTTKRETTTTVGQSAYLYCRVRNLGDRAVSFSMVVPEIFVVVYLLYIV</sequence>
<reference evidence="2" key="1">
    <citation type="journal article" date="2023" name="bioRxiv">
        <title>Scaffold-level genome assemblies of two parasitoid biocontrol wasps reveal the parthenogenesis mechanism and an associated novel virus.</title>
        <authorList>
            <person name="Inwood S."/>
            <person name="Skelly J."/>
            <person name="Guhlin J."/>
            <person name="Harrop T."/>
            <person name="Goldson S."/>
            <person name="Dearden P."/>
        </authorList>
    </citation>
    <scope>NUCLEOTIDE SEQUENCE</scope>
    <source>
        <strain evidence="2">Irish</strain>
        <tissue evidence="2">Whole body</tissue>
    </source>
</reference>
<proteinExistence type="predicted"/>
<keyword evidence="1" id="KW-0472">Membrane</keyword>
<reference evidence="2" key="2">
    <citation type="submission" date="2023-03" db="EMBL/GenBank/DDBJ databases">
        <authorList>
            <person name="Inwood S.N."/>
            <person name="Skelly J.G."/>
            <person name="Guhlin J."/>
            <person name="Harrop T.W.R."/>
            <person name="Goldson S.G."/>
            <person name="Dearden P.K."/>
        </authorList>
    </citation>
    <scope>NUCLEOTIDE SEQUENCE</scope>
    <source>
        <strain evidence="2">Irish</strain>
        <tissue evidence="2">Whole body</tissue>
    </source>
</reference>
<accession>A0AA39FYJ5</accession>
<comment type="caution">
    <text evidence="2">The sequence shown here is derived from an EMBL/GenBank/DDBJ whole genome shotgun (WGS) entry which is preliminary data.</text>
</comment>
<name>A0AA39FYJ5_9HYME</name>
<dbReference type="InterPro" id="IPR013783">
    <property type="entry name" value="Ig-like_fold"/>
</dbReference>
<evidence type="ECO:0000313" key="2">
    <source>
        <dbReference type="EMBL" id="KAK0178214.1"/>
    </source>
</evidence>
<protein>
    <recommendedName>
        <fullName evidence="4">Ig-like domain-containing protein</fullName>
    </recommendedName>
</protein>
<gene>
    <name evidence="2" type="ORF">PV328_002186</name>
</gene>
<evidence type="ECO:0008006" key="4">
    <source>
        <dbReference type="Google" id="ProtNLM"/>
    </source>
</evidence>